<dbReference type="AlphaFoldDB" id="A0AAE0YZE3"/>
<reference evidence="1" key="1">
    <citation type="journal article" date="2023" name="G3 (Bethesda)">
        <title>A reference genome for the long-term kleptoplast-retaining sea slug Elysia crispata morphotype clarki.</title>
        <authorList>
            <person name="Eastman K.E."/>
            <person name="Pendleton A.L."/>
            <person name="Shaikh M.A."/>
            <person name="Suttiyut T."/>
            <person name="Ogas R."/>
            <person name="Tomko P."/>
            <person name="Gavelis G."/>
            <person name="Widhalm J.R."/>
            <person name="Wisecaver J.H."/>
        </authorList>
    </citation>
    <scope>NUCLEOTIDE SEQUENCE</scope>
    <source>
        <strain evidence="1">ECLA1</strain>
    </source>
</reference>
<dbReference type="EMBL" id="JAWDGP010005047">
    <property type="protein sequence ID" value="KAK3760058.1"/>
    <property type="molecule type" value="Genomic_DNA"/>
</dbReference>
<proteinExistence type="predicted"/>
<organism evidence="1 2">
    <name type="scientific">Elysia crispata</name>
    <name type="common">lettuce slug</name>
    <dbReference type="NCBI Taxonomy" id="231223"/>
    <lineage>
        <taxon>Eukaryota</taxon>
        <taxon>Metazoa</taxon>
        <taxon>Spiralia</taxon>
        <taxon>Lophotrochozoa</taxon>
        <taxon>Mollusca</taxon>
        <taxon>Gastropoda</taxon>
        <taxon>Heterobranchia</taxon>
        <taxon>Euthyneura</taxon>
        <taxon>Panpulmonata</taxon>
        <taxon>Sacoglossa</taxon>
        <taxon>Placobranchoidea</taxon>
        <taxon>Plakobranchidae</taxon>
        <taxon>Elysia</taxon>
    </lineage>
</organism>
<comment type="caution">
    <text evidence="1">The sequence shown here is derived from an EMBL/GenBank/DDBJ whole genome shotgun (WGS) entry which is preliminary data.</text>
</comment>
<name>A0AAE0YZE3_9GAST</name>
<evidence type="ECO:0000313" key="1">
    <source>
        <dbReference type="EMBL" id="KAK3760058.1"/>
    </source>
</evidence>
<keyword evidence="2" id="KW-1185">Reference proteome</keyword>
<sequence>MFLYPSSFIHKVITHRDHPKVPESERLMSIPENPCKDCVTSSYAELRKLQIDTVGMRTPRGQSFSSNSASLFSLNSSCNELLAVMLGVTRAF</sequence>
<gene>
    <name evidence="1" type="ORF">RRG08_064729</name>
</gene>
<protein>
    <submittedName>
        <fullName evidence="1">Uncharacterized protein</fullName>
    </submittedName>
</protein>
<accession>A0AAE0YZE3</accession>
<dbReference type="Proteomes" id="UP001283361">
    <property type="component" value="Unassembled WGS sequence"/>
</dbReference>
<evidence type="ECO:0000313" key="2">
    <source>
        <dbReference type="Proteomes" id="UP001283361"/>
    </source>
</evidence>